<proteinExistence type="predicted"/>
<evidence type="ECO:0000313" key="1">
    <source>
        <dbReference type="EMBL" id="GMQ30740.1"/>
    </source>
</evidence>
<evidence type="ECO:0008006" key="3">
    <source>
        <dbReference type="Google" id="ProtNLM"/>
    </source>
</evidence>
<evidence type="ECO:0000313" key="2">
    <source>
        <dbReference type="Proteomes" id="UP001338309"/>
    </source>
</evidence>
<sequence length="58" mass="5985">MIVLGAALIAAGTFGVSYFGAIEVEAQGGPIMQCDWDGSYCKKPIDKTPCGCEDPTGT</sequence>
<dbReference type="EMBL" id="BTPD01000011">
    <property type="protein sequence ID" value="GMQ30740.1"/>
    <property type="molecule type" value="Genomic_DNA"/>
</dbReference>
<keyword evidence="2" id="KW-1185">Reference proteome</keyword>
<protein>
    <recommendedName>
        <fullName evidence="3">Membrane or secreted protein</fullName>
    </recommendedName>
</protein>
<name>A0ABQ6PRX9_9BACT</name>
<accession>A0ABQ6PRX9</accession>
<gene>
    <name evidence="1" type="ORF">Aconfl_33830</name>
</gene>
<organism evidence="1 2">
    <name type="scientific">Algoriphagus confluentis</name>
    <dbReference type="NCBI Taxonomy" id="1697556"/>
    <lineage>
        <taxon>Bacteria</taxon>
        <taxon>Pseudomonadati</taxon>
        <taxon>Bacteroidota</taxon>
        <taxon>Cytophagia</taxon>
        <taxon>Cytophagales</taxon>
        <taxon>Cyclobacteriaceae</taxon>
        <taxon>Algoriphagus</taxon>
    </lineage>
</organism>
<dbReference type="Proteomes" id="UP001338309">
    <property type="component" value="Unassembled WGS sequence"/>
</dbReference>
<reference evidence="1 2" key="1">
    <citation type="submission" date="2023-08" db="EMBL/GenBank/DDBJ databases">
        <title>Draft genome sequence of Algoriphagus confluentis.</title>
        <authorList>
            <person name="Takatani N."/>
            <person name="Hosokawa M."/>
            <person name="Sawabe T."/>
        </authorList>
    </citation>
    <scope>NUCLEOTIDE SEQUENCE [LARGE SCALE GENOMIC DNA]</scope>
    <source>
        <strain evidence="1 2">NBRC 111222</strain>
    </source>
</reference>
<comment type="caution">
    <text evidence="1">The sequence shown here is derived from an EMBL/GenBank/DDBJ whole genome shotgun (WGS) entry which is preliminary data.</text>
</comment>